<sequence length="135" mass="15211">MSQPSPYSNHSNSSPEILNDSDLEDYNTNDSDSASLAGKLDFSTESTDDLKYDELAEQKLESCSEKDGFDIEYINMPNKSLKGCYQVFVKLKFTRNKDRGKNPIVTHGTGETLEIAKQRAAERARKHLELMLSVQ</sequence>
<protein>
    <submittedName>
        <fullName evidence="2">Uncharacterized protein</fullName>
    </submittedName>
</protein>
<keyword evidence="3" id="KW-1185">Reference proteome</keyword>
<evidence type="ECO:0000313" key="3">
    <source>
        <dbReference type="Proteomes" id="UP001152795"/>
    </source>
</evidence>
<dbReference type="EMBL" id="CACRXK020011293">
    <property type="protein sequence ID" value="CAB4021155.1"/>
    <property type="molecule type" value="Genomic_DNA"/>
</dbReference>
<dbReference type="AlphaFoldDB" id="A0A7D9LVL5"/>
<dbReference type="Gene3D" id="3.30.160.20">
    <property type="match status" value="1"/>
</dbReference>
<evidence type="ECO:0000256" key="1">
    <source>
        <dbReference type="SAM" id="MobiDB-lite"/>
    </source>
</evidence>
<accession>A0A7D9LVL5</accession>
<dbReference type="Proteomes" id="UP001152795">
    <property type="component" value="Unassembled WGS sequence"/>
</dbReference>
<evidence type="ECO:0000313" key="2">
    <source>
        <dbReference type="EMBL" id="CAB4021155.1"/>
    </source>
</evidence>
<reference evidence="2" key="1">
    <citation type="submission" date="2020-04" db="EMBL/GenBank/DDBJ databases">
        <authorList>
            <person name="Alioto T."/>
            <person name="Alioto T."/>
            <person name="Gomez Garrido J."/>
        </authorList>
    </citation>
    <scope>NUCLEOTIDE SEQUENCE</scope>
    <source>
        <strain evidence="2">A484AB</strain>
    </source>
</reference>
<feature type="region of interest" description="Disordered" evidence="1">
    <location>
        <begin position="1"/>
        <end position="40"/>
    </location>
</feature>
<organism evidence="2 3">
    <name type="scientific">Paramuricea clavata</name>
    <name type="common">Red gorgonian</name>
    <name type="synonym">Violescent sea-whip</name>
    <dbReference type="NCBI Taxonomy" id="317549"/>
    <lineage>
        <taxon>Eukaryota</taxon>
        <taxon>Metazoa</taxon>
        <taxon>Cnidaria</taxon>
        <taxon>Anthozoa</taxon>
        <taxon>Octocorallia</taxon>
        <taxon>Malacalcyonacea</taxon>
        <taxon>Plexauridae</taxon>
        <taxon>Paramuricea</taxon>
    </lineage>
</organism>
<proteinExistence type="predicted"/>
<name>A0A7D9LVL5_PARCT</name>
<feature type="compositionally biased region" description="Low complexity" evidence="1">
    <location>
        <begin position="1"/>
        <end position="15"/>
    </location>
</feature>
<gene>
    <name evidence="2" type="ORF">PACLA_8A072231</name>
</gene>
<comment type="caution">
    <text evidence="2">The sequence shown here is derived from an EMBL/GenBank/DDBJ whole genome shotgun (WGS) entry which is preliminary data.</text>
</comment>